<name>A0A1H8XTI1_9FIRM</name>
<dbReference type="InterPro" id="IPR001638">
    <property type="entry name" value="Solute-binding_3/MltF_N"/>
</dbReference>
<reference evidence="5 6" key="1">
    <citation type="submission" date="2016-10" db="EMBL/GenBank/DDBJ databases">
        <authorList>
            <person name="de Groot N.N."/>
        </authorList>
    </citation>
    <scope>NUCLEOTIDE SEQUENCE [LARGE SCALE GENOMIC DNA]</scope>
    <source>
        <strain evidence="5 6">DSM 13305</strain>
    </source>
</reference>
<comment type="subcellular location">
    <subcellularLocation>
        <location evidence="1">Periplasm</location>
    </subcellularLocation>
</comment>
<proteinExistence type="inferred from homology"/>
<evidence type="ECO:0000313" key="5">
    <source>
        <dbReference type="EMBL" id="SEP43063.1"/>
    </source>
</evidence>
<dbReference type="PANTHER" id="PTHR30024:SF47">
    <property type="entry name" value="TAURINE-BINDING PERIPLASMIC PROTEIN"/>
    <property type="match status" value="1"/>
</dbReference>
<evidence type="ECO:0000259" key="4">
    <source>
        <dbReference type="SMART" id="SM00062"/>
    </source>
</evidence>
<dbReference type="RefSeq" id="WP_177173666.1">
    <property type="nucleotide sequence ID" value="NZ_FODY01000029.1"/>
</dbReference>
<evidence type="ECO:0000313" key="6">
    <source>
        <dbReference type="Proteomes" id="UP000198847"/>
    </source>
</evidence>
<keyword evidence="6" id="KW-1185">Reference proteome</keyword>
<dbReference type="PANTHER" id="PTHR30024">
    <property type="entry name" value="ALIPHATIC SULFONATES-BINDING PROTEIN-RELATED"/>
    <property type="match status" value="1"/>
</dbReference>
<keyword evidence="3" id="KW-0732">Signal</keyword>
<comment type="similarity">
    <text evidence="2">Belongs to the bacterial solute-binding protein SsuA/TauA family.</text>
</comment>
<organism evidence="5 6">
    <name type="scientific">Propionispora vibrioides</name>
    <dbReference type="NCBI Taxonomy" id="112903"/>
    <lineage>
        <taxon>Bacteria</taxon>
        <taxon>Bacillati</taxon>
        <taxon>Bacillota</taxon>
        <taxon>Negativicutes</taxon>
        <taxon>Selenomonadales</taxon>
        <taxon>Sporomusaceae</taxon>
        <taxon>Propionispora</taxon>
    </lineage>
</organism>
<dbReference type="SMART" id="SM00062">
    <property type="entry name" value="PBPb"/>
    <property type="match status" value="1"/>
</dbReference>
<dbReference type="STRING" id="112903.SAMN04490178_12943"/>
<dbReference type="Proteomes" id="UP000198847">
    <property type="component" value="Unassembled WGS sequence"/>
</dbReference>
<sequence>MAKRVKETSGRILVAVLLTILSVIGLAGCGGTGGALDKQAGNSRFAIRIGADSSPFSFQFRVAKAKGFFEKYNIDADVQTFSFGIDTINALILDQVDSGQAMDYALASRLGKESDLRIVSYIATPSLDGSSLYVVGPDIKSPADLTGKRIAAQKGTVNEYVWAQTFKKFGVDPQSVHMQYFGSNAEMLAAVQTGKADAVWGDKSNKSKILEIAGIRELGDYHLIDFEMKGYLAFKDQFVKAHPQEVENFLKALNEASEYIAQHPKETADIAYQDLKLPKEDVLKTLETYTYHIRFSQDDYDHIQDIAAWSYQNGLIKNSYAVRDYLALDPLRKALPETVTYSGK</sequence>
<dbReference type="EMBL" id="FODY01000029">
    <property type="protein sequence ID" value="SEP43063.1"/>
    <property type="molecule type" value="Genomic_DNA"/>
</dbReference>
<protein>
    <submittedName>
        <fullName evidence="5">NitT/TauT family transport system substrate-binding protein</fullName>
    </submittedName>
</protein>
<accession>A0A1H8XTI1</accession>
<evidence type="ECO:0000256" key="3">
    <source>
        <dbReference type="ARBA" id="ARBA00022729"/>
    </source>
</evidence>
<dbReference type="Gene3D" id="3.40.190.10">
    <property type="entry name" value="Periplasmic binding protein-like II"/>
    <property type="match status" value="2"/>
</dbReference>
<evidence type="ECO:0000256" key="2">
    <source>
        <dbReference type="ARBA" id="ARBA00010742"/>
    </source>
</evidence>
<dbReference type="SUPFAM" id="SSF53850">
    <property type="entry name" value="Periplasmic binding protein-like II"/>
    <property type="match status" value="1"/>
</dbReference>
<dbReference type="GO" id="GO:0042597">
    <property type="term" value="C:periplasmic space"/>
    <property type="evidence" value="ECO:0007669"/>
    <property type="project" value="UniProtKB-SubCell"/>
</dbReference>
<dbReference type="PROSITE" id="PS51257">
    <property type="entry name" value="PROKAR_LIPOPROTEIN"/>
    <property type="match status" value="1"/>
</dbReference>
<gene>
    <name evidence="5" type="ORF">SAMN04490178_12943</name>
</gene>
<dbReference type="Pfam" id="PF09084">
    <property type="entry name" value="NMT1"/>
    <property type="match status" value="1"/>
</dbReference>
<feature type="domain" description="Solute-binding protein family 3/N-terminal" evidence="4">
    <location>
        <begin position="46"/>
        <end position="263"/>
    </location>
</feature>
<dbReference type="AlphaFoldDB" id="A0A1H8XTI1"/>
<dbReference type="InterPro" id="IPR015168">
    <property type="entry name" value="SsuA/THI5"/>
</dbReference>
<evidence type="ECO:0000256" key="1">
    <source>
        <dbReference type="ARBA" id="ARBA00004418"/>
    </source>
</evidence>